<name>A0AAW7QYZ2_9GAMM</name>
<dbReference type="Gene3D" id="1.10.287.470">
    <property type="entry name" value="Helix hairpin bin"/>
    <property type="match status" value="1"/>
</dbReference>
<gene>
    <name evidence="5" type="ORF">J6I90_05120</name>
</gene>
<evidence type="ECO:0000313" key="5">
    <source>
        <dbReference type="EMBL" id="MDN7124254.1"/>
    </source>
</evidence>
<keyword evidence="2 3" id="KW-0175">Coiled coil</keyword>
<dbReference type="PANTHER" id="PTHR32347">
    <property type="entry name" value="EFFLUX SYSTEM COMPONENT YKNX-RELATED"/>
    <property type="match status" value="1"/>
</dbReference>
<feature type="domain" description="YbhG-like alpha-helical hairpin" evidence="4">
    <location>
        <begin position="84"/>
        <end position="190"/>
    </location>
</feature>
<dbReference type="AlphaFoldDB" id="A0AAW7QYZ2"/>
<proteinExistence type="predicted"/>
<dbReference type="GO" id="GO:0030313">
    <property type="term" value="C:cell envelope"/>
    <property type="evidence" value="ECO:0007669"/>
    <property type="project" value="UniProtKB-SubCell"/>
</dbReference>
<evidence type="ECO:0000313" key="6">
    <source>
        <dbReference type="Proteomes" id="UP001169492"/>
    </source>
</evidence>
<sequence length="323" mass="35400">MIHIRRLFMLTLLFLSGCSDPTQFMVVGTLERDRIQLSAELGEPVTAIHVREGQQVTVGETLIEQDNERVNAELARLTAAADRVRRRLDELVRGPRQEAIDEARGHLTAAEAELQTARQDVQRIAPLEQQNLASREQLERARNAREQAQGQVAAARAALAALLAGTTVEQLEQARAAVREADAAVTRQQLTVKRLVQTAPRAARVEALPFELGERPPAGAALVILQATDQAPYARVYVPAALHHQLQAGDKVRVNVDGHGEREGEVRFVAGEASYTPYFALTEHDAERLSYLVEIDLNDASELPSGIPVRMVVLPGSAETSNE</sequence>
<dbReference type="InterPro" id="IPR050465">
    <property type="entry name" value="UPF0194_transport"/>
</dbReference>
<evidence type="ECO:0000256" key="3">
    <source>
        <dbReference type="SAM" id="Coils"/>
    </source>
</evidence>
<protein>
    <submittedName>
        <fullName evidence="5">HlyD family efflux transporter periplasmic adaptor subunit</fullName>
    </submittedName>
</protein>
<comment type="caution">
    <text evidence="5">The sequence shown here is derived from an EMBL/GenBank/DDBJ whole genome shotgun (WGS) entry which is preliminary data.</text>
</comment>
<reference evidence="5 6" key="1">
    <citation type="submission" date="2021-03" db="EMBL/GenBank/DDBJ databases">
        <title>Pseudidiomarina terrestris, a new bacterium isolated from saline soil.</title>
        <authorList>
            <person name="Galisteo C."/>
            <person name="De La Haba R."/>
            <person name="Sanchez-Porro C."/>
            <person name="Ventosa A."/>
        </authorList>
    </citation>
    <scope>NUCLEOTIDE SEQUENCE [LARGE SCALE GENOMIC DNA]</scope>
    <source>
        <strain evidence="5 6">1APP75-32.1</strain>
    </source>
</reference>
<evidence type="ECO:0000256" key="1">
    <source>
        <dbReference type="ARBA" id="ARBA00004196"/>
    </source>
</evidence>
<dbReference type="EMBL" id="JAGGJB010000003">
    <property type="protein sequence ID" value="MDN7124254.1"/>
    <property type="molecule type" value="Genomic_DNA"/>
</dbReference>
<feature type="coiled-coil region" evidence="3">
    <location>
        <begin position="67"/>
        <end position="158"/>
    </location>
</feature>
<evidence type="ECO:0000256" key="2">
    <source>
        <dbReference type="ARBA" id="ARBA00023054"/>
    </source>
</evidence>
<dbReference type="Proteomes" id="UP001169492">
    <property type="component" value="Unassembled WGS sequence"/>
</dbReference>
<dbReference type="Pfam" id="PF25881">
    <property type="entry name" value="HH_YBHG"/>
    <property type="match status" value="1"/>
</dbReference>
<organism evidence="5 6">
    <name type="scientific">Pseudidiomarina terrestris</name>
    <dbReference type="NCBI Taxonomy" id="2820060"/>
    <lineage>
        <taxon>Bacteria</taxon>
        <taxon>Pseudomonadati</taxon>
        <taxon>Pseudomonadota</taxon>
        <taxon>Gammaproteobacteria</taxon>
        <taxon>Alteromonadales</taxon>
        <taxon>Idiomarinaceae</taxon>
        <taxon>Pseudidiomarina</taxon>
    </lineage>
</organism>
<dbReference type="RefSeq" id="WP_301774305.1">
    <property type="nucleotide sequence ID" value="NZ_JAGGJB010000003.1"/>
</dbReference>
<dbReference type="SUPFAM" id="SSF111369">
    <property type="entry name" value="HlyD-like secretion proteins"/>
    <property type="match status" value="1"/>
</dbReference>
<comment type="subcellular location">
    <subcellularLocation>
        <location evidence="1">Cell envelope</location>
    </subcellularLocation>
</comment>
<dbReference type="PANTHER" id="PTHR32347:SF29">
    <property type="entry name" value="UPF0194 MEMBRANE PROTEIN YBHG"/>
    <property type="match status" value="1"/>
</dbReference>
<evidence type="ECO:0000259" key="4">
    <source>
        <dbReference type="Pfam" id="PF25881"/>
    </source>
</evidence>
<dbReference type="PROSITE" id="PS51257">
    <property type="entry name" value="PROKAR_LIPOPROTEIN"/>
    <property type="match status" value="1"/>
</dbReference>
<dbReference type="InterPro" id="IPR059052">
    <property type="entry name" value="HH_YbhG-like"/>
</dbReference>
<accession>A0AAW7QYZ2</accession>